<keyword evidence="13" id="KW-1185">Reference proteome</keyword>
<dbReference type="RefSeq" id="WP_132538504.1">
    <property type="nucleotide sequence ID" value="NZ_SLWY01000002.1"/>
</dbReference>
<dbReference type="NCBIfam" id="NF004043">
    <property type="entry name" value="PRK05560.1"/>
    <property type="match status" value="1"/>
</dbReference>
<dbReference type="Gene3D" id="1.10.268.10">
    <property type="entry name" value="Topoisomerase, domain 3"/>
    <property type="match status" value="1"/>
</dbReference>
<dbReference type="Gene3D" id="3.30.1360.40">
    <property type="match status" value="1"/>
</dbReference>
<accession>A0A4R2LB15</accession>
<feature type="domain" description="Topo IIA-type catalytic" evidence="11">
    <location>
        <begin position="34"/>
        <end position="533"/>
    </location>
</feature>
<evidence type="ECO:0000256" key="7">
    <source>
        <dbReference type="ARBA" id="ARBA00023235"/>
    </source>
</evidence>
<dbReference type="Pfam" id="PF03989">
    <property type="entry name" value="DNA_gyraseA_C"/>
    <property type="match status" value="6"/>
</dbReference>
<feature type="short sequence motif" description="GyrA-box" evidence="8">
    <location>
        <begin position="560"/>
        <end position="566"/>
    </location>
</feature>
<evidence type="ECO:0000256" key="4">
    <source>
        <dbReference type="ARBA" id="ARBA00022840"/>
    </source>
</evidence>
<dbReference type="NCBIfam" id="NF004044">
    <property type="entry name" value="PRK05561.1"/>
    <property type="match status" value="1"/>
</dbReference>
<protein>
    <recommendedName>
        <fullName evidence="8">DNA gyrase subunit A</fullName>
        <ecNumber evidence="8">5.6.2.2</ecNumber>
    </recommendedName>
</protein>
<dbReference type="GO" id="GO:0005694">
    <property type="term" value="C:chromosome"/>
    <property type="evidence" value="ECO:0007669"/>
    <property type="project" value="InterPro"/>
</dbReference>
<comment type="miscellaneous">
    <text evidence="8">Few gyrases are as efficient as E.coli at forming negative supercoils. Not all organisms have 2 type II topoisomerases; in organisms with a single type II topoisomerase this enzyme also has to decatenate newly replicated chromosomes.</text>
</comment>
<feature type="region of interest" description="Disordered" evidence="10">
    <location>
        <begin position="857"/>
        <end position="878"/>
    </location>
</feature>
<dbReference type="InterPro" id="IPR005743">
    <property type="entry name" value="GyrA"/>
</dbReference>
<dbReference type="InterPro" id="IPR013757">
    <property type="entry name" value="Topo_IIA_A_a_sf"/>
</dbReference>
<comment type="function">
    <text evidence="8">A type II topoisomerase that negatively supercoils closed circular double-stranded (ds) DNA in an ATP-dependent manner to modulate DNA topology and maintain chromosomes in an underwound state. Negative supercoiling favors strand separation, and DNA replication, transcription, recombination and repair, all of which involve strand separation. Also able to catalyze the interconversion of other topological isomers of dsDNA rings, including catenanes and knotted rings. Type II topoisomerases break and join 2 DNA strands simultaneously in an ATP-dependent manner.</text>
</comment>
<keyword evidence="3 8" id="KW-0547">Nucleotide-binding</keyword>
<dbReference type="GO" id="GO:0006261">
    <property type="term" value="P:DNA-templated DNA replication"/>
    <property type="evidence" value="ECO:0007669"/>
    <property type="project" value="UniProtKB-UniRule"/>
</dbReference>
<dbReference type="GO" id="GO:0003677">
    <property type="term" value="F:DNA binding"/>
    <property type="evidence" value="ECO:0007669"/>
    <property type="project" value="UniProtKB-UniRule"/>
</dbReference>
<evidence type="ECO:0000256" key="5">
    <source>
        <dbReference type="ARBA" id="ARBA00023029"/>
    </source>
</evidence>
<evidence type="ECO:0000256" key="9">
    <source>
        <dbReference type="PROSITE-ProRule" id="PRU01384"/>
    </source>
</evidence>
<dbReference type="FunFam" id="3.90.199.10:FF:000001">
    <property type="entry name" value="DNA gyrase subunit A"/>
    <property type="match status" value="1"/>
</dbReference>
<evidence type="ECO:0000256" key="3">
    <source>
        <dbReference type="ARBA" id="ARBA00022741"/>
    </source>
</evidence>
<keyword evidence="5 8" id="KW-0799">Topoisomerase</keyword>
<comment type="similarity">
    <text evidence="2 8">Belongs to the type II topoisomerase GyrA/ParC subunit family.</text>
</comment>
<dbReference type="HAMAP" id="MF_01897">
    <property type="entry name" value="GyrA"/>
    <property type="match status" value="1"/>
</dbReference>
<dbReference type="InterPro" id="IPR035516">
    <property type="entry name" value="Gyrase/topoIV_suA_C"/>
</dbReference>
<evidence type="ECO:0000256" key="8">
    <source>
        <dbReference type="HAMAP-Rule" id="MF_01897"/>
    </source>
</evidence>
<reference evidence="12 13" key="1">
    <citation type="submission" date="2019-03" db="EMBL/GenBank/DDBJ databases">
        <title>Genomic Encyclopedia of Type Strains, Phase IV (KMG-IV): sequencing the most valuable type-strain genomes for metagenomic binning, comparative biology and taxonomic classification.</title>
        <authorList>
            <person name="Goeker M."/>
        </authorList>
    </citation>
    <scope>NUCLEOTIDE SEQUENCE [LARGE SCALE GENOMIC DNA]</scope>
    <source>
        <strain evidence="12 13">DSM 25287</strain>
    </source>
</reference>
<sequence>MVDFAKEVLPVNLEDEMKQSYLDYAMSVIIGRALPDVRDGLKPVHRRVLYAMQELGNDWNRPYKKSARVVGDVIGKYHPHGDTAVYDTIVRMAQPFSMRYMLVDGQGNFGSVDGDAPAAMRYTEVRMSRIAHELLADLDKETVDFQPNYDESEREPTVFPTRVPNLLVNGSSGIAVGMATNIPPHNLGEVVDACIALIEHPELGVNELMHYLPGPDFPTAGIINGTRGIRDAYQTGRGRVYVRARHHVETDERSGRQALIVTELPYQVNKARLLEKIAELVREKKLEGIAELRDESDKDGMRMVIELRRGEVPEVVLNNLFQHTPMQSVFGINMVALVDGQPRLLNLKQVLEAFLRHRREVVTRRTLYELRKARERAHILEGLAVALANLDPMIELIRRSPTPVEAREGLLGRRWEAGAVTAMLARAGAAASRPDDLADGLGLDAGGYRLSTVQAQAILDLRLHRLTGLEQDKIHDEYRELLERVADLLDILGSVERLMQVIRDELGALKAAFGDPRRSVIQPAEIDLTLEDLISQEDMVVTLSHAGYAKAQPLTDYRAQRRGGRGKSATAMKDEDFIDKLFIANTHDTLLCFSNLGRCYWIKVYELPQASRVARGKPLVNLLPLAADERISAVQPVREFGEEQFLFFATSAGTVKKTPLSEYSRPRTAGIIAIDLHAGDELVDVAITDGRRDIMLFTDAGKAIRFSEDEVRAMGRNTAGVRGIRFKEEEREEGEVDEDAVDRSARVIALVVVGADGDILTVTENGYGKRTPPEDYPLRGRGGQGVISIQTSERNGCVVGALQVESAQDVMLITDAGTLVRTRAAEISRLSRNTQGVKLIAVQDGERVIAIEKVEAEGDDEAALDGEPAGEANGDIGK</sequence>
<evidence type="ECO:0000256" key="2">
    <source>
        <dbReference type="ARBA" id="ARBA00008263"/>
    </source>
</evidence>
<feature type="active site" description="O-(5'-phospho-DNA)-tyrosine intermediate" evidence="8 9">
    <location>
        <position position="122"/>
    </location>
</feature>
<comment type="subunit">
    <text evidence="8">Heterotetramer, composed of two GyrA and two GyrB chains. In the heterotetramer, GyrA contains the active site tyrosine that forms a transient covalent intermediate with DNA, while GyrB binds cofactors and catalyzes ATP hydrolysis.</text>
</comment>
<dbReference type="Gene3D" id="2.120.10.90">
    <property type="entry name" value="DNA gyrase/topoisomerase IV, subunit A, C-terminal"/>
    <property type="match status" value="1"/>
</dbReference>
<evidence type="ECO:0000259" key="11">
    <source>
        <dbReference type="PROSITE" id="PS52040"/>
    </source>
</evidence>
<keyword evidence="7 8" id="KW-0413">Isomerase</keyword>
<dbReference type="SMART" id="SM00434">
    <property type="entry name" value="TOP4c"/>
    <property type="match status" value="1"/>
</dbReference>
<dbReference type="GO" id="GO:0005737">
    <property type="term" value="C:cytoplasm"/>
    <property type="evidence" value="ECO:0007669"/>
    <property type="project" value="UniProtKB-SubCell"/>
</dbReference>
<dbReference type="GO" id="GO:0009330">
    <property type="term" value="C:DNA topoisomerase type II (double strand cut, ATP-hydrolyzing) complex"/>
    <property type="evidence" value="ECO:0007669"/>
    <property type="project" value="TreeGrafter"/>
</dbReference>
<dbReference type="InterPro" id="IPR013758">
    <property type="entry name" value="Topo_IIA_A/C_ab"/>
</dbReference>
<dbReference type="SUPFAM" id="SSF101904">
    <property type="entry name" value="GyrA/ParC C-terminal domain-like"/>
    <property type="match status" value="1"/>
</dbReference>
<evidence type="ECO:0000313" key="12">
    <source>
        <dbReference type="EMBL" id="TCO83510.1"/>
    </source>
</evidence>
<dbReference type="NCBIfam" id="TIGR01063">
    <property type="entry name" value="gyrA"/>
    <property type="match status" value="1"/>
</dbReference>
<proteinExistence type="inferred from homology"/>
<dbReference type="Gene3D" id="3.90.199.10">
    <property type="entry name" value="Topoisomerase II, domain 5"/>
    <property type="match status" value="1"/>
</dbReference>
<comment type="caution">
    <text evidence="12">The sequence shown here is derived from an EMBL/GenBank/DDBJ whole genome shotgun (WGS) entry which is preliminary data.</text>
</comment>
<comment type="subcellular location">
    <subcellularLocation>
        <location evidence="8">Cytoplasm</location>
    </subcellularLocation>
</comment>
<dbReference type="PROSITE" id="PS52040">
    <property type="entry name" value="TOPO_IIA"/>
    <property type="match status" value="1"/>
</dbReference>
<dbReference type="GO" id="GO:0034335">
    <property type="term" value="F:DNA negative supercoiling activity"/>
    <property type="evidence" value="ECO:0007669"/>
    <property type="project" value="UniProtKB-ARBA"/>
</dbReference>
<keyword evidence="8" id="KW-0963">Cytoplasm</keyword>
<evidence type="ECO:0000256" key="1">
    <source>
        <dbReference type="ARBA" id="ARBA00000185"/>
    </source>
</evidence>
<dbReference type="AlphaFoldDB" id="A0A4R2LB15"/>
<dbReference type="SUPFAM" id="SSF56719">
    <property type="entry name" value="Type II DNA topoisomerase"/>
    <property type="match status" value="1"/>
</dbReference>
<dbReference type="PANTHER" id="PTHR43493:SF5">
    <property type="entry name" value="DNA GYRASE SUBUNIT A, CHLOROPLASTIC_MITOCHONDRIAL"/>
    <property type="match status" value="1"/>
</dbReference>
<keyword evidence="4 8" id="KW-0067">ATP-binding</keyword>
<dbReference type="EC" id="5.6.2.2" evidence="8"/>
<dbReference type="PANTHER" id="PTHR43493">
    <property type="entry name" value="DNA GYRASE/TOPOISOMERASE SUBUNIT A"/>
    <property type="match status" value="1"/>
</dbReference>
<comment type="catalytic activity">
    <reaction evidence="1 8 9">
        <text>ATP-dependent breakage, passage and rejoining of double-stranded DNA.</text>
        <dbReference type="EC" id="5.6.2.2"/>
    </reaction>
</comment>
<evidence type="ECO:0000313" key="13">
    <source>
        <dbReference type="Proteomes" id="UP000295765"/>
    </source>
</evidence>
<dbReference type="EMBL" id="SLWY01000002">
    <property type="protein sequence ID" value="TCO83510.1"/>
    <property type="molecule type" value="Genomic_DNA"/>
</dbReference>
<dbReference type="GO" id="GO:0005524">
    <property type="term" value="F:ATP binding"/>
    <property type="evidence" value="ECO:0007669"/>
    <property type="project" value="UniProtKB-UniRule"/>
</dbReference>
<organism evidence="12 13">
    <name type="scientific">Plasticicumulans lactativorans</name>
    <dbReference type="NCBI Taxonomy" id="1133106"/>
    <lineage>
        <taxon>Bacteria</taxon>
        <taxon>Pseudomonadati</taxon>
        <taxon>Pseudomonadota</taxon>
        <taxon>Gammaproteobacteria</taxon>
        <taxon>Candidatus Competibacteraceae</taxon>
        <taxon>Plasticicumulans</taxon>
    </lineage>
</organism>
<evidence type="ECO:0000256" key="10">
    <source>
        <dbReference type="SAM" id="MobiDB-lite"/>
    </source>
</evidence>
<dbReference type="Proteomes" id="UP000295765">
    <property type="component" value="Unassembled WGS sequence"/>
</dbReference>
<dbReference type="InterPro" id="IPR013760">
    <property type="entry name" value="Topo_IIA-like_dom_sf"/>
</dbReference>
<evidence type="ECO:0000256" key="6">
    <source>
        <dbReference type="ARBA" id="ARBA00023125"/>
    </source>
</evidence>
<dbReference type="InterPro" id="IPR050220">
    <property type="entry name" value="Type_II_DNA_Topoisomerases"/>
</dbReference>
<dbReference type="CDD" id="cd00187">
    <property type="entry name" value="TOP4c"/>
    <property type="match status" value="1"/>
</dbReference>
<dbReference type="FunFam" id="3.30.1360.40:FF:000002">
    <property type="entry name" value="DNA gyrase subunit A"/>
    <property type="match status" value="1"/>
</dbReference>
<name>A0A4R2LB15_9GAMM</name>
<dbReference type="Pfam" id="PF00521">
    <property type="entry name" value="DNA_topoisoIV"/>
    <property type="match status" value="1"/>
</dbReference>
<dbReference type="FunFam" id="2.120.10.90:FF:000004">
    <property type="entry name" value="DNA gyrase subunit A"/>
    <property type="match status" value="1"/>
</dbReference>
<dbReference type="OrthoDB" id="9806486at2"/>
<keyword evidence="6 8" id="KW-0238">DNA-binding</keyword>
<dbReference type="InterPro" id="IPR002205">
    <property type="entry name" value="Topo_IIA_dom_A"/>
</dbReference>
<gene>
    <name evidence="8" type="primary">gyrA</name>
    <name evidence="12" type="ORF">EV699_102217</name>
</gene>
<dbReference type="GO" id="GO:0006265">
    <property type="term" value="P:DNA topological change"/>
    <property type="evidence" value="ECO:0007669"/>
    <property type="project" value="UniProtKB-UniRule"/>
</dbReference>
<dbReference type="InterPro" id="IPR006691">
    <property type="entry name" value="GyrA/parC_rep"/>
</dbReference>